<evidence type="ECO:0000256" key="4">
    <source>
        <dbReference type="ARBA" id="ARBA00022475"/>
    </source>
</evidence>
<keyword evidence="7 12" id="KW-0479">Metal-binding</keyword>
<evidence type="ECO:0000256" key="7">
    <source>
        <dbReference type="ARBA" id="ARBA00022723"/>
    </source>
</evidence>
<evidence type="ECO:0000256" key="2">
    <source>
        <dbReference type="ARBA" id="ARBA00009819"/>
    </source>
</evidence>
<gene>
    <name evidence="13" type="ORF">PYTT_0251</name>
</gene>
<feature type="transmembrane region" description="Helical" evidence="12">
    <location>
        <begin position="130"/>
        <end position="152"/>
    </location>
</feature>
<evidence type="ECO:0000256" key="10">
    <source>
        <dbReference type="ARBA" id="ARBA00023004"/>
    </source>
</evidence>
<evidence type="ECO:0000256" key="9">
    <source>
        <dbReference type="ARBA" id="ARBA00022989"/>
    </source>
</evidence>
<evidence type="ECO:0000256" key="5">
    <source>
        <dbReference type="ARBA" id="ARBA00022617"/>
    </source>
</evidence>
<keyword evidence="8 12" id="KW-0249">Electron transport</keyword>
<evidence type="ECO:0000313" key="13">
    <source>
        <dbReference type="EMBL" id="SEH72486.1"/>
    </source>
</evidence>
<evidence type="ECO:0000256" key="1">
    <source>
        <dbReference type="ARBA" id="ARBA00004651"/>
    </source>
</evidence>
<dbReference type="GO" id="GO:0070069">
    <property type="term" value="C:cytochrome complex"/>
    <property type="evidence" value="ECO:0007669"/>
    <property type="project" value="UniProtKB-UniRule"/>
</dbReference>
<keyword evidence="6 12" id="KW-0812">Transmembrane</keyword>
<dbReference type="EMBL" id="LT629973">
    <property type="protein sequence ID" value="SEH72486.1"/>
    <property type="molecule type" value="Genomic_DNA"/>
</dbReference>
<dbReference type="GO" id="GO:0009055">
    <property type="term" value="F:electron transfer activity"/>
    <property type="evidence" value="ECO:0007669"/>
    <property type="project" value="UniProtKB-UniRule"/>
</dbReference>
<organism evidence="13 14">
    <name type="scientific">Akkermansia glycaniphila</name>
    <dbReference type="NCBI Taxonomy" id="1679444"/>
    <lineage>
        <taxon>Bacteria</taxon>
        <taxon>Pseudomonadati</taxon>
        <taxon>Verrucomicrobiota</taxon>
        <taxon>Verrucomicrobiia</taxon>
        <taxon>Verrucomicrobiales</taxon>
        <taxon>Akkermansiaceae</taxon>
        <taxon>Akkermansia</taxon>
    </lineage>
</organism>
<dbReference type="STRING" id="1679444.PYTT_0251"/>
<dbReference type="OrthoDB" id="9807042at2"/>
<accession>A0A1C7PEM6</accession>
<dbReference type="GO" id="GO:0016682">
    <property type="term" value="F:oxidoreductase activity, acting on diphenols and related substances as donors, oxygen as acceptor"/>
    <property type="evidence" value="ECO:0007669"/>
    <property type="project" value="TreeGrafter"/>
</dbReference>
<feature type="transmembrane region" description="Helical" evidence="12">
    <location>
        <begin position="404"/>
        <end position="426"/>
    </location>
</feature>
<evidence type="ECO:0000256" key="11">
    <source>
        <dbReference type="ARBA" id="ARBA00023136"/>
    </source>
</evidence>
<evidence type="ECO:0000256" key="3">
    <source>
        <dbReference type="ARBA" id="ARBA00022448"/>
    </source>
</evidence>
<keyword evidence="14" id="KW-1185">Reference proteome</keyword>
<feature type="transmembrane region" description="Helical" evidence="12">
    <location>
        <begin position="48"/>
        <end position="75"/>
    </location>
</feature>
<dbReference type="PIRSF" id="PIRSF006446">
    <property type="entry name" value="Cyt_quinol_oxidase_1"/>
    <property type="match status" value="1"/>
</dbReference>
<dbReference type="RefSeq" id="WP_067772569.1">
    <property type="nucleotide sequence ID" value="NZ_LIGX01000002.1"/>
</dbReference>
<feature type="transmembrane region" description="Helical" evidence="12">
    <location>
        <begin position="182"/>
        <end position="206"/>
    </location>
</feature>
<keyword evidence="5 12" id="KW-0349">Heme</keyword>
<dbReference type="GO" id="GO:0005886">
    <property type="term" value="C:plasma membrane"/>
    <property type="evidence" value="ECO:0007669"/>
    <property type="project" value="UniProtKB-SubCell"/>
</dbReference>
<feature type="transmembrane region" description="Helical" evidence="12">
    <location>
        <begin position="95"/>
        <end position="118"/>
    </location>
</feature>
<comment type="similarity">
    <text evidence="2 12">Belongs to the cytochrome ubiquinol oxidase subunit 1 family.</text>
</comment>
<dbReference type="KEGG" id="agl:PYTT_0251"/>
<feature type="transmembrane region" description="Helical" evidence="12">
    <location>
        <begin position="218"/>
        <end position="235"/>
    </location>
</feature>
<dbReference type="Pfam" id="PF01654">
    <property type="entry name" value="Cyt_bd_oxida_I"/>
    <property type="match status" value="1"/>
</dbReference>
<dbReference type="PANTHER" id="PTHR30365:SF14">
    <property type="entry name" value="CYTOCHROME BD MENAQUINOL OXIDASE SUBUNIT I-RELATED"/>
    <property type="match status" value="1"/>
</dbReference>
<sequence length="439" mass="49183">MDDTLLLSRLQFALNISFHILFPTISLGLGWLLVFFKMRYSRTKDEKWIKLYFFWVKIFALTFALGVASGITMPFQFSTNWPGFLEMAGNVAGPILAYEVLLAFFLEGTFLGIVLFAYKKVPAWFHTLSTFLVAFGATLSGFIILSLVSWMITPQGFEVRDGIVHVTSWYDVIMSPSMIYRFLHMMIAAGLTSAFLLAGISAYRWLRSDRAPDVMSGLRTGIYTALACSLMQWVVGDMHGYNTSQHQPQTMAAAEAIWKTEKGAPLLLFAIPDPETKSNKFEIGIPKMCSLLMTHHLNGEVKGLDQFPEHPSVAPVFFSFRIMVFTGLAMLVVSIAGTWVLKRRKDITPFWAKVFVWMTFSGWVGTLTGWYTTEMGRQPYIIHGVLKTADAATKTGSGMVASTFACYIAGYVILLAAFLYAIYYLARKAAQTNTIQPLD</sequence>
<evidence type="ECO:0000313" key="14">
    <source>
        <dbReference type="Proteomes" id="UP000176204"/>
    </source>
</evidence>
<feature type="transmembrane region" description="Helical" evidence="12">
    <location>
        <begin position="350"/>
        <end position="371"/>
    </location>
</feature>
<dbReference type="AlphaFoldDB" id="A0A1C7PEM6"/>
<evidence type="ECO:0000256" key="8">
    <source>
        <dbReference type="ARBA" id="ARBA00022982"/>
    </source>
</evidence>
<keyword evidence="11 12" id="KW-0472">Membrane</keyword>
<dbReference type="InterPro" id="IPR002585">
    <property type="entry name" value="Cyt-d_ubiquinol_oxidase_su_1"/>
</dbReference>
<keyword evidence="9 12" id="KW-1133">Transmembrane helix</keyword>
<dbReference type="GO" id="GO:0020037">
    <property type="term" value="F:heme binding"/>
    <property type="evidence" value="ECO:0007669"/>
    <property type="project" value="TreeGrafter"/>
</dbReference>
<dbReference type="GO" id="GO:0046872">
    <property type="term" value="F:metal ion binding"/>
    <property type="evidence" value="ECO:0007669"/>
    <property type="project" value="UniProtKB-UniRule"/>
</dbReference>
<dbReference type="Proteomes" id="UP000176204">
    <property type="component" value="Chromosome I"/>
</dbReference>
<comment type="subcellular location">
    <subcellularLocation>
        <location evidence="1">Cell membrane</location>
        <topology evidence="1">Multi-pass membrane protein</topology>
    </subcellularLocation>
</comment>
<proteinExistence type="inferred from homology"/>
<feature type="transmembrane region" description="Helical" evidence="12">
    <location>
        <begin position="318"/>
        <end position="341"/>
    </location>
</feature>
<protein>
    <submittedName>
        <fullName evidence="13">Cytochrome bd terminal oxidase subunit i</fullName>
    </submittedName>
</protein>
<evidence type="ECO:0000256" key="12">
    <source>
        <dbReference type="PIRNR" id="PIRNR006446"/>
    </source>
</evidence>
<dbReference type="GO" id="GO:0019646">
    <property type="term" value="P:aerobic electron transport chain"/>
    <property type="evidence" value="ECO:0007669"/>
    <property type="project" value="InterPro"/>
</dbReference>
<dbReference type="PANTHER" id="PTHR30365">
    <property type="entry name" value="CYTOCHROME D UBIQUINOL OXIDASE"/>
    <property type="match status" value="1"/>
</dbReference>
<keyword evidence="3 12" id="KW-0813">Transport</keyword>
<keyword evidence="10 12" id="KW-0408">Iron</keyword>
<evidence type="ECO:0000256" key="6">
    <source>
        <dbReference type="ARBA" id="ARBA00022692"/>
    </source>
</evidence>
<reference evidence="14" key="1">
    <citation type="submission" date="2016-09" db="EMBL/GenBank/DDBJ databases">
        <authorList>
            <person name="Koehorst J."/>
        </authorList>
    </citation>
    <scope>NUCLEOTIDE SEQUENCE [LARGE SCALE GENOMIC DNA]</scope>
</reference>
<feature type="transmembrane region" description="Helical" evidence="12">
    <location>
        <begin position="12"/>
        <end position="36"/>
    </location>
</feature>
<name>A0A1C7PEM6_9BACT</name>
<keyword evidence="4 12" id="KW-1003">Cell membrane</keyword>
<dbReference type="PATRIC" id="fig|1679444.3.peg.426"/>